<evidence type="ECO:0000256" key="3">
    <source>
        <dbReference type="ARBA" id="ARBA00008757"/>
    </source>
</evidence>
<dbReference type="GO" id="GO:0016301">
    <property type="term" value="F:kinase activity"/>
    <property type="evidence" value="ECO:0007669"/>
    <property type="project" value="UniProtKB-KW"/>
</dbReference>
<keyword evidence="4" id="KW-0808">Transferase</keyword>
<dbReference type="InterPro" id="IPR050861">
    <property type="entry name" value="Dihydroxyacetone_Kinase"/>
</dbReference>
<proteinExistence type="inferred from homology"/>
<comment type="caution">
    <text evidence="13">The sequence shown here is derived from an EMBL/GenBank/DDBJ whole genome shotgun (WGS) entry which is preliminary data.</text>
</comment>
<comment type="function">
    <text evidence="1">Catalyzes both the phosphorylation of dihydroxyacetone and of glyceraldehyde.</text>
</comment>
<feature type="domain" description="DhaL" evidence="11">
    <location>
        <begin position="407"/>
        <end position="609"/>
    </location>
</feature>
<feature type="domain" description="DhaK" evidence="12">
    <location>
        <begin position="11"/>
        <end position="358"/>
    </location>
</feature>
<keyword evidence="8" id="KW-0067">ATP-binding</keyword>
<comment type="catalytic activity">
    <reaction evidence="10">
        <text>dihydroxyacetone + ATP = dihydroxyacetone phosphate + ADP + H(+)</text>
        <dbReference type="Rhea" id="RHEA:15773"/>
        <dbReference type="ChEBI" id="CHEBI:15378"/>
        <dbReference type="ChEBI" id="CHEBI:16016"/>
        <dbReference type="ChEBI" id="CHEBI:30616"/>
        <dbReference type="ChEBI" id="CHEBI:57642"/>
        <dbReference type="ChEBI" id="CHEBI:456216"/>
        <dbReference type="EC" id="2.7.1.29"/>
    </reaction>
</comment>
<dbReference type="InterPro" id="IPR004007">
    <property type="entry name" value="DhaL_dom"/>
</dbReference>
<dbReference type="PANTHER" id="PTHR28629:SF14">
    <property type="entry name" value="DIHYDROXYACETONE KINASE 1"/>
    <property type="match status" value="1"/>
</dbReference>
<dbReference type="SMART" id="SM01120">
    <property type="entry name" value="Dak2"/>
    <property type="match status" value="1"/>
</dbReference>
<evidence type="ECO:0000256" key="6">
    <source>
        <dbReference type="ARBA" id="ARBA00022777"/>
    </source>
</evidence>
<comment type="pathway">
    <text evidence="2">Polyol metabolism; glycerol fermentation; glycerone phosphate from glycerol (oxidative route): step 2/2.</text>
</comment>
<keyword evidence="7" id="KW-0319">Glycerol metabolism</keyword>
<name>A0ABP0B9J4_9PEZI</name>
<reference evidence="13 14" key="1">
    <citation type="submission" date="2024-01" db="EMBL/GenBank/DDBJ databases">
        <authorList>
            <person name="Allen C."/>
            <person name="Tagirdzhanova G."/>
        </authorList>
    </citation>
    <scope>NUCLEOTIDE SEQUENCE [LARGE SCALE GENOMIC DNA]</scope>
</reference>
<dbReference type="Pfam" id="PF02734">
    <property type="entry name" value="Dak2"/>
    <property type="match status" value="1"/>
</dbReference>
<evidence type="ECO:0000256" key="10">
    <source>
        <dbReference type="ARBA" id="ARBA00048898"/>
    </source>
</evidence>
<evidence type="ECO:0000256" key="4">
    <source>
        <dbReference type="ARBA" id="ARBA00022679"/>
    </source>
</evidence>
<dbReference type="InterPro" id="IPR036117">
    <property type="entry name" value="DhaL_dom_sf"/>
</dbReference>
<keyword evidence="14" id="KW-1185">Reference proteome</keyword>
<keyword evidence="5" id="KW-0547">Nucleotide-binding</keyword>
<protein>
    <submittedName>
        <fullName evidence="13">Dihydroxyacetone kinase Dak1</fullName>
    </submittedName>
</protein>
<evidence type="ECO:0000256" key="2">
    <source>
        <dbReference type="ARBA" id="ARBA00004778"/>
    </source>
</evidence>
<evidence type="ECO:0000256" key="1">
    <source>
        <dbReference type="ARBA" id="ARBA00003264"/>
    </source>
</evidence>
<comment type="similarity">
    <text evidence="3">Belongs to the dihydroxyacetone kinase (DAK) family.</text>
</comment>
<gene>
    <name evidence="13" type="primary">dak1</name>
    <name evidence="13" type="ORF">SCUCBS95973_002757</name>
</gene>
<comment type="catalytic activity">
    <reaction evidence="9">
        <text>D-glyceraldehyde + ATP = D-glyceraldehyde 3-phosphate + ADP + H(+)</text>
        <dbReference type="Rhea" id="RHEA:13941"/>
        <dbReference type="ChEBI" id="CHEBI:15378"/>
        <dbReference type="ChEBI" id="CHEBI:17378"/>
        <dbReference type="ChEBI" id="CHEBI:30616"/>
        <dbReference type="ChEBI" id="CHEBI:59776"/>
        <dbReference type="ChEBI" id="CHEBI:456216"/>
        <dbReference type="EC" id="2.7.1.28"/>
    </reaction>
</comment>
<dbReference type="NCBIfam" id="TIGR02361">
    <property type="entry name" value="dak_ATP"/>
    <property type="match status" value="1"/>
</dbReference>
<dbReference type="InterPro" id="IPR004006">
    <property type="entry name" value="DhaK_dom"/>
</dbReference>
<evidence type="ECO:0000259" key="11">
    <source>
        <dbReference type="PROSITE" id="PS51480"/>
    </source>
</evidence>
<dbReference type="SUPFAM" id="SSF101473">
    <property type="entry name" value="DhaL-like"/>
    <property type="match status" value="1"/>
</dbReference>
<evidence type="ECO:0000313" key="13">
    <source>
        <dbReference type="EMBL" id="CAK7216273.1"/>
    </source>
</evidence>
<keyword evidence="6 13" id="KW-0418">Kinase</keyword>
<dbReference type="PROSITE" id="PS51481">
    <property type="entry name" value="DHAK"/>
    <property type="match status" value="1"/>
</dbReference>
<accession>A0ABP0B9J4</accession>
<dbReference type="SUPFAM" id="SSF82549">
    <property type="entry name" value="DAK1/DegV-like"/>
    <property type="match status" value="1"/>
</dbReference>
<evidence type="ECO:0000256" key="8">
    <source>
        <dbReference type="ARBA" id="ARBA00022840"/>
    </source>
</evidence>
<evidence type="ECO:0000259" key="12">
    <source>
        <dbReference type="PROSITE" id="PS51481"/>
    </source>
</evidence>
<dbReference type="EMBL" id="CAWUHB010000011">
    <property type="protein sequence ID" value="CAK7216273.1"/>
    <property type="molecule type" value="Genomic_DNA"/>
</dbReference>
<evidence type="ECO:0000256" key="9">
    <source>
        <dbReference type="ARBA" id="ARBA00047974"/>
    </source>
</evidence>
<dbReference type="Gene3D" id="1.25.40.340">
    <property type="match status" value="1"/>
</dbReference>
<sequence>MASLAKHFVNDPTALVHAGLRAVTYTNPAVALDEANKILYERATSSNVSIVSGGGSGHEPSFGAMVGPGLLTAAVAGTIFASPSAEQIRAAITLLASRAKAAGSEAGVLVTVMNYTGDVLNFGMAVEKARAAGVPVAMVVVGDDVGVGRAKAGKVGRRGIAGTVLVHKISGALAARGFRLEHVAGVAQLVADNLVSVGASLEHVHVPGRSVTDAADDALAADEIEIGMGIHNEPGSERAHGLTLPALVRTMLRQLLDTSDKDRAFGSIGEGDDVVLLVNNLGAVSVLELGGITAEVVEQLGSDYKLRPLRVLSGTYMTSLNGLGFSISLLKVPRDTGLGQGAPSLLQLLDDPAEANGWAAAVPTVTWDAAGKAGASATAFSSSSSAAAAEATSAAGSAPSNLMADPAAYRAALENGLKRVIAAEPEITQYDTVVGDGDCGTGMKRGAEAILEHLAASPSSLTGDVVADVAAIVPVVERSMDGTSGALYAIFLNALVHALRQQSASASGSSVPPDWAAALRHSCDTLSRYTPARPGDRTLVDALYPFVDKLAESGSSVADAAAASRAGAEHTKGMKASLGRTVYVGGSGFEKVPDPGAWGLACFFEGLAE</sequence>
<dbReference type="Proteomes" id="UP001642405">
    <property type="component" value="Unassembled WGS sequence"/>
</dbReference>
<evidence type="ECO:0000256" key="7">
    <source>
        <dbReference type="ARBA" id="ARBA00022798"/>
    </source>
</evidence>
<evidence type="ECO:0000256" key="5">
    <source>
        <dbReference type="ARBA" id="ARBA00022741"/>
    </source>
</evidence>
<dbReference type="Gene3D" id="3.30.1180.20">
    <property type="entry name" value="Dihydroxyacetone kinase, domain 2"/>
    <property type="match status" value="1"/>
</dbReference>
<dbReference type="PROSITE" id="PS51480">
    <property type="entry name" value="DHAL"/>
    <property type="match status" value="1"/>
</dbReference>
<dbReference type="InterPro" id="IPR012734">
    <property type="entry name" value="DhaK_ATP"/>
</dbReference>
<organism evidence="13 14">
    <name type="scientific">Sporothrix curviconia</name>
    <dbReference type="NCBI Taxonomy" id="1260050"/>
    <lineage>
        <taxon>Eukaryota</taxon>
        <taxon>Fungi</taxon>
        <taxon>Dikarya</taxon>
        <taxon>Ascomycota</taxon>
        <taxon>Pezizomycotina</taxon>
        <taxon>Sordariomycetes</taxon>
        <taxon>Sordariomycetidae</taxon>
        <taxon>Ophiostomatales</taxon>
        <taxon>Ophiostomataceae</taxon>
        <taxon>Sporothrix</taxon>
    </lineage>
</organism>
<dbReference type="Pfam" id="PF02733">
    <property type="entry name" value="Dak1"/>
    <property type="match status" value="1"/>
</dbReference>
<dbReference type="PANTHER" id="PTHR28629">
    <property type="entry name" value="TRIOKINASE/FMN CYCLASE"/>
    <property type="match status" value="1"/>
</dbReference>
<dbReference type="Gene3D" id="3.40.50.10440">
    <property type="entry name" value="Dihydroxyacetone kinase, domain 1"/>
    <property type="match status" value="1"/>
</dbReference>
<evidence type="ECO:0000313" key="14">
    <source>
        <dbReference type="Proteomes" id="UP001642405"/>
    </source>
</evidence>